<dbReference type="FunFam" id="1.10.601.10:FF:000003">
    <property type="entry name" value="RNA polymerase sigma factor SigA"/>
    <property type="match status" value="1"/>
</dbReference>
<dbReference type="PANTHER" id="PTHR30603:SF59">
    <property type="entry name" value="RNA POLYMERASE PRINCIPAL SIGMA FACTOR HRDA"/>
    <property type="match status" value="1"/>
</dbReference>
<dbReference type="AlphaFoldDB" id="A0A0K1JKJ5"/>
<dbReference type="InterPro" id="IPR050239">
    <property type="entry name" value="Sigma-70_RNA_pol_init_factors"/>
</dbReference>
<dbReference type="InterPro" id="IPR007624">
    <property type="entry name" value="RNA_pol_sigma70_r3"/>
</dbReference>
<dbReference type="InterPro" id="IPR000943">
    <property type="entry name" value="RNA_pol_sigma70"/>
</dbReference>
<dbReference type="NCBIfam" id="TIGR02937">
    <property type="entry name" value="sigma70-ECF"/>
    <property type="match status" value="1"/>
</dbReference>
<dbReference type="FunFam" id="1.10.10.10:FF:000004">
    <property type="entry name" value="RNA polymerase sigma factor SigA"/>
    <property type="match status" value="1"/>
</dbReference>
<dbReference type="FunFam" id="1.10.601.10:FF:000001">
    <property type="entry name" value="RNA polymerase sigma factor SigA"/>
    <property type="match status" value="1"/>
</dbReference>
<dbReference type="NCBIfam" id="NF004561">
    <property type="entry name" value="PRK05901.1-3"/>
    <property type="match status" value="1"/>
</dbReference>
<dbReference type="KEGG" id="lmoi:VV02_17435"/>
<dbReference type="Pfam" id="PF00140">
    <property type="entry name" value="Sigma70_r1_2"/>
    <property type="match status" value="1"/>
</dbReference>
<dbReference type="GO" id="GO:0016987">
    <property type="term" value="F:sigma factor activity"/>
    <property type="evidence" value="ECO:0007669"/>
    <property type="project" value="UniProtKB-UniRule"/>
</dbReference>
<dbReference type="GO" id="GO:0003677">
    <property type="term" value="F:DNA binding"/>
    <property type="evidence" value="ECO:0007669"/>
    <property type="project" value="UniProtKB-UniRule"/>
</dbReference>
<evidence type="ECO:0000259" key="7">
    <source>
        <dbReference type="PROSITE" id="PS00715"/>
    </source>
</evidence>
<accession>A0A0K1JKJ5</accession>
<dbReference type="InterPro" id="IPR013325">
    <property type="entry name" value="RNA_pol_sigma_r2"/>
</dbReference>
<feature type="region of interest" description="Disordered" evidence="6">
    <location>
        <begin position="80"/>
        <end position="125"/>
    </location>
</feature>
<dbReference type="InterPro" id="IPR013324">
    <property type="entry name" value="RNA_pol_sigma_r3/r4-like"/>
</dbReference>
<dbReference type="RefSeq" id="WP_052593491.1">
    <property type="nucleotide sequence ID" value="NZ_CP011112.1"/>
</dbReference>
<reference evidence="9 10" key="1">
    <citation type="submission" date="2015-03" db="EMBL/GenBank/DDBJ databases">
        <title>Luteipulveratus halotolerans sp. nov., a novel actinobacterium (Dermacoccaceae) from Sarawak, Malaysia.</title>
        <authorList>
            <person name="Juboi H."/>
            <person name="Basik A."/>
            <person name="Shamsul S.S."/>
            <person name="Arnold P."/>
            <person name="Schmitt E.K."/>
            <person name="Sanglier J.-J."/>
            <person name="Yeo T."/>
        </authorList>
    </citation>
    <scope>NUCLEOTIDE SEQUENCE [LARGE SCALE GENOMIC DNA]</scope>
    <source>
        <strain evidence="9 10">MN07-A0370</strain>
    </source>
</reference>
<dbReference type="InterPro" id="IPR028630">
    <property type="entry name" value="Sigma70_RpoD"/>
</dbReference>
<feature type="region of interest" description="Sigma-70 factor domain-4" evidence="5">
    <location>
        <begin position="441"/>
        <end position="494"/>
    </location>
</feature>
<dbReference type="Gene3D" id="1.10.10.10">
    <property type="entry name" value="Winged helix-like DNA-binding domain superfamily/Winged helix DNA-binding domain"/>
    <property type="match status" value="2"/>
</dbReference>
<dbReference type="PANTHER" id="PTHR30603">
    <property type="entry name" value="RNA POLYMERASE SIGMA FACTOR RPO"/>
    <property type="match status" value="1"/>
</dbReference>
<proteinExistence type="inferred from homology"/>
<comment type="function">
    <text evidence="5">Sigma factors are initiation factors that promote the attachment of RNA polymerase to specific initiation sites and are then released. This sigma factor is the primary sigma factor during exponential growth.</text>
</comment>
<keyword evidence="2 5" id="KW-0731">Sigma factor</keyword>
<sequence>MSNTPAETPPALPAEFAHPALQELMRVGQTHGSVDSLALKHALETAEIAPKRMKTVLRALEQHGVSVTLDPDTAQRAVAATATRSAAKKTTRPATKKAAAKKTAAADEAEDKPATKAPAKKTAKAATTKAAAKKAAGQTTAAAKKAAAAAAATESDAVADGEESEDSETPSKEAAEKEESETGGFVIRQDDDADAPAQQVVTAGATADPVKDYLKQIGKVALLNAEQEVELAKRIEAGLFAEEKLNSGEKIEMKAKRELWWIAQDGKRAKNHLLEANLRLVVSLAKRYTGRGMLFLDLIQEGNLGLIRAVEKFDYTKGYKFSTYATWWIRQAITRAMADQARTIRIPVHMVEVINKLARVQRQMLQDLGREPTPEELAKELDMTPEKVVEVQKYGREPISLHTPLGEDGDSEFGDLIEDSEAVVPADAVSFTLLQEQLHSVLDTLSEREAGVVSMRFGLTDGQPKTLDEIGKVYGVTRERIRQIESKTMSKLRHPSRSQVLRDYLD</sequence>
<comment type="subcellular location">
    <subcellularLocation>
        <location evidence="5">Cytoplasm</location>
    </subcellularLocation>
</comment>
<gene>
    <name evidence="5" type="primary">sigA</name>
    <name evidence="9" type="ORF">VV02_17435</name>
</gene>
<dbReference type="EMBL" id="CP011112">
    <property type="protein sequence ID" value="AKU17221.1"/>
    <property type="molecule type" value="Genomic_DNA"/>
</dbReference>
<dbReference type="Pfam" id="PF04545">
    <property type="entry name" value="Sigma70_r4"/>
    <property type="match status" value="1"/>
</dbReference>
<dbReference type="GO" id="GO:0005737">
    <property type="term" value="C:cytoplasm"/>
    <property type="evidence" value="ECO:0007669"/>
    <property type="project" value="UniProtKB-SubCell"/>
</dbReference>
<feature type="compositionally biased region" description="Basic residues" evidence="6">
    <location>
        <begin position="86"/>
        <end position="100"/>
    </location>
</feature>
<evidence type="ECO:0000313" key="9">
    <source>
        <dbReference type="EMBL" id="AKU17221.1"/>
    </source>
</evidence>
<dbReference type="FunFam" id="1.10.10.10:FF:000002">
    <property type="entry name" value="RNA polymerase sigma factor SigA"/>
    <property type="match status" value="1"/>
</dbReference>
<feature type="region of interest" description="Sigma-70 factor domain-2" evidence="5">
    <location>
        <begin position="273"/>
        <end position="343"/>
    </location>
</feature>
<dbReference type="NCBIfam" id="TIGR02393">
    <property type="entry name" value="RpoD_Cterm"/>
    <property type="match status" value="1"/>
</dbReference>
<feature type="region of interest" description="Disordered" evidence="6">
    <location>
        <begin position="487"/>
        <end position="506"/>
    </location>
</feature>
<dbReference type="PRINTS" id="PR00046">
    <property type="entry name" value="SIGMA70FCT"/>
</dbReference>
<keyword evidence="4 5" id="KW-0804">Transcription</keyword>
<evidence type="ECO:0000313" key="10">
    <source>
        <dbReference type="Proteomes" id="UP000066480"/>
    </source>
</evidence>
<dbReference type="Gene3D" id="1.10.601.10">
    <property type="entry name" value="RNA Polymerase Primary Sigma Factor"/>
    <property type="match status" value="2"/>
</dbReference>
<evidence type="ECO:0000256" key="3">
    <source>
        <dbReference type="ARBA" id="ARBA00023125"/>
    </source>
</evidence>
<dbReference type="Pfam" id="PF04542">
    <property type="entry name" value="Sigma70_r2"/>
    <property type="match status" value="1"/>
</dbReference>
<dbReference type="Pfam" id="PF04539">
    <property type="entry name" value="Sigma70_r3"/>
    <property type="match status" value="1"/>
</dbReference>
<dbReference type="InterPro" id="IPR007630">
    <property type="entry name" value="RNA_pol_sigma70_r4"/>
</dbReference>
<dbReference type="SUPFAM" id="SSF88659">
    <property type="entry name" value="Sigma3 and sigma4 domains of RNA polymerase sigma factors"/>
    <property type="match status" value="2"/>
</dbReference>
<keyword evidence="10" id="KW-1185">Reference proteome</keyword>
<evidence type="ECO:0000256" key="1">
    <source>
        <dbReference type="ARBA" id="ARBA00023015"/>
    </source>
</evidence>
<evidence type="ECO:0000256" key="2">
    <source>
        <dbReference type="ARBA" id="ARBA00023082"/>
    </source>
</evidence>
<comment type="similarity">
    <text evidence="5">Belongs to the sigma-70 factor family. RpoD/SigA subfamily.</text>
</comment>
<feature type="domain" description="RNA polymerase sigma-70" evidence="8">
    <location>
        <begin position="466"/>
        <end position="492"/>
    </location>
</feature>
<comment type="subunit">
    <text evidence="5">Interacts transiently with the RNA polymerase catalytic core.</text>
</comment>
<feature type="domain" description="RNA polymerase sigma-70" evidence="7">
    <location>
        <begin position="297"/>
        <end position="310"/>
    </location>
</feature>
<keyword evidence="3 5" id="KW-0238">DNA-binding</keyword>
<feature type="DNA-binding region" description="H-T-H motif" evidence="5">
    <location>
        <begin position="467"/>
        <end position="486"/>
    </location>
</feature>
<dbReference type="CDD" id="cd06171">
    <property type="entry name" value="Sigma70_r4"/>
    <property type="match status" value="1"/>
</dbReference>
<organism evidence="9 10">
    <name type="scientific">Luteipulveratus mongoliensis</name>
    <dbReference type="NCBI Taxonomy" id="571913"/>
    <lineage>
        <taxon>Bacteria</taxon>
        <taxon>Bacillati</taxon>
        <taxon>Actinomycetota</taxon>
        <taxon>Actinomycetes</taxon>
        <taxon>Micrococcales</taxon>
        <taxon>Dermacoccaceae</taxon>
        <taxon>Luteipulveratus</taxon>
    </lineage>
</organism>
<feature type="region of interest" description="Disordered" evidence="6">
    <location>
        <begin position="153"/>
        <end position="183"/>
    </location>
</feature>
<dbReference type="InterPro" id="IPR012760">
    <property type="entry name" value="RNA_pol_sigma_RpoD_C"/>
</dbReference>
<evidence type="ECO:0000256" key="6">
    <source>
        <dbReference type="SAM" id="MobiDB-lite"/>
    </source>
</evidence>
<feature type="compositionally biased region" description="Acidic residues" evidence="6">
    <location>
        <begin position="157"/>
        <end position="168"/>
    </location>
</feature>
<evidence type="ECO:0000256" key="4">
    <source>
        <dbReference type="ARBA" id="ARBA00023163"/>
    </source>
</evidence>
<dbReference type="InterPro" id="IPR014284">
    <property type="entry name" value="RNA_pol_sigma-70_dom"/>
</dbReference>
<feature type="short sequence motif" description="Interaction with polymerase core subunit RpoC" evidence="5">
    <location>
        <begin position="297"/>
        <end position="300"/>
    </location>
</feature>
<dbReference type="InterPro" id="IPR007627">
    <property type="entry name" value="RNA_pol_sigma70_r2"/>
</dbReference>
<dbReference type="NCBIfam" id="NF005920">
    <property type="entry name" value="PRK07921.1"/>
    <property type="match status" value="1"/>
</dbReference>
<evidence type="ECO:0000259" key="8">
    <source>
        <dbReference type="PROSITE" id="PS00716"/>
    </source>
</evidence>
<feature type="region of interest" description="Sigma-70 factor domain-3" evidence="5">
    <location>
        <begin position="352"/>
        <end position="428"/>
    </location>
</feature>
<dbReference type="PROSITE" id="PS00716">
    <property type="entry name" value="SIGMA70_2"/>
    <property type="match status" value="1"/>
</dbReference>
<dbReference type="Proteomes" id="UP000066480">
    <property type="component" value="Chromosome"/>
</dbReference>
<dbReference type="InterPro" id="IPR036388">
    <property type="entry name" value="WH-like_DNA-bd_sf"/>
</dbReference>
<dbReference type="PROSITE" id="PS00715">
    <property type="entry name" value="SIGMA70_1"/>
    <property type="match status" value="1"/>
</dbReference>
<dbReference type="HAMAP" id="MF_00963">
    <property type="entry name" value="Sigma70_RpoD_SigA"/>
    <property type="match status" value="1"/>
</dbReference>
<evidence type="ECO:0000256" key="5">
    <source>
        <dbReference type="HAMAP-Rule" id="MF_00963"/>
    </source>
</evidence>
<name>A0A0K1JKJ5_9MICO</name>
<dbReference type="InterPro" id="IPR009042">
    <property type="entry name" value="RNA_pol_sigma70_r1_2"/>
</dbReference>
<dbReference type="SUPFAM" id="SSF88946">
    <property type="entry name" value="Sigma2 domain of RNA polymerase sigma factors"/>
    <property type="match status" value="1"/>
</dbReference>
<keyword evidence="1 5" id="KW-0805">Transcription regulation</keyword>
<dbReference type="PATRIC" id="fig|571913.6.peg.3537"/>
<dbReference type="GO" id="GO:0006352">
    <property type="term" value="P:DNA-templated transcription initiation"/>
    <property type="evidence" value="ECO:0007669"/>
    <property type="project" value="UniProtKB-UniRule"/>
</dbReference>
<protein>
    <recommendedName>
        <fullName evidence="5">RNA polymerase sigma factor SigA</fullName>
    </recommendedName>
</protein>
<keyword evidence="5" id="KW-0963">Cytoplasm</keyword>
<dbReference type="STRING" id="571913.VV02_17435"/>